<evidence type="ECO:0000313" key="3">
    <source>
        <dbReference type="WBParaSite" id="maker-unitig_21843-snap-gene-0.2-mRNA-1"/>
    </source>
</evidence>
<proteinExistence type="predicted"/>
<dbReference type="AlphaFoldDB" id="A0A1I8F614"/>
<feature type="region of interest" description="Disordered" evidence="1">
    <location>
        <begin position="485"/>
        <end position="534"/>
    </location>
</feature>
<feature type="compositionally biased region" description="Pro residues" evidence="1">
    <location>
        <begin position="511"/>
        <end position="520"/>
    </location>
</feature>
<keyword evidence="2" id="KW-1185">Reference proteome</keyword>
<organism evidence="2 3">
    <name type="scientific">Macrostomum lignano</name>
    <dbReference type="NCBI Taxonomy" id="282301"/>
    <lineage>
        <taxon>Eukaryota</taxon>
        <taxon>Metazoa</taxon>
        <taxon>Spiralia</taxon>
        <taxon>Lophotrochozoa</taxon>
        <taxon>Platyhelminthes</taxon>
        <taxon>Rhabditophora</taxon>
        <taxon>Macrostomorpha</taxon>
        <taxon>Macrostomida</taxon>
        <taxon>Macrostomidae</taxon>
        <taxon>Macrostomum</taxon>
    </lineage>
</organism>
<name>A0A1I8F614_9PLAT</name>
<feature type="compositionally biased region" description="Basic residues" evidence="1">
    <location>
        <begin position="36"/>
        <end position="45"/>
    </location>
</feature>
<feature type="compositionally biased region" description="Low complexity" evidence="1">
    <location>
        <begin position="52"/>
        <end position="65"/>
    </location>
</feature>
<sequence>MMNKGPAASLEGLRADVGGFGAAAALAGLAHLPRRHHPAGSRCRFRPPPMKASPGSGCSAASSPTQRRRRPPCCAATARPSCVASVESLKSEILEACLASWLRPLSAGPDSPELARTLGEARGPSTAQLTACWPGWRPAGGPRWAARLLRLACRFLAARFRAIDEGEGESGGAAAGRLLARPLLGGVGGLLTAAVNTGLTHLLPPQEAACGPLRQLLLHSLVVPTGCADLPWRAAAQLPSCCPLRPPELGDRPAVAQAAPPRDAASAAASLAVCAGTALKILTARLDVSKAADNDEGSMSQLFSSASRRQAENKVFPATSGTLWGNRACGLSAEALLWATFPALKLPPAAMPPSGIDHLRTSSFVGTEKVIDRKGKAYTPCILFKYLAWYSDVDRSRQQQPPASKSAVSRQRVVKRRLQAVSGLYKDLLRPQGYRTACSRCAAPTSNPRPAAGQCGGLATRRGWLQARKLERVLSDVADLLPRLFSSGGQLGNATGPPLSSEAKDEQPRQPCAPPPPPRCRAPEPADAESSKPCHDLEAATHQLALLLTERYRPTWCHGCFRGPLLPADCSSGCQPRSPASSRPKPPPPPRLLSLLVRWPARAGLGRGPTLGDDEMLAKSSARVLADNRQNSWQPAGLRVPAGAAAC</sequence>
<protein>
    <submittedName>
        <fullName evidence="3">HECT domain-containing protein</fullName>
    </submittedName>
</protein>
<dbReference type="Proteomes" id="UP000095280">
    <property type="component" value="Unplaced"/>
</dbReference>
<evidence type="ECO:0000256" key="1">
    <source>
        <dbReference type="SAM" id="MobiDB-lite"/>
    </source>
</evidence>
<reference evidence="3" key="1">
    <citation type="submission" date="2016-11" db="UniProtKB">
        <authorList>
            <consortium name="WormBaseParasite"/>
        </authorList>
    </citation>
    <scope>IDENTIFICATION</scope>
</reference>
<dbReference type="WBParaSite" id="maker-unitig_21843-snap-gene-0.2-mRNA-1">
    <property type="protein sequence ID" value="maker-unitig_21843-snap-gene-0.2-mRNA-1"/>
    <property type="gene ID" value="maker-unitig_21843-snap-gene-0.2"/>
</dbReference>
<evidence type="ECO:0000313" key="2">
    <source>
        <dbReference type="Proteomes" id="UP000095280"/>
    </source>
</evidence>
<feature type="compositionally biased region" description="Basic and acidic residues" evidence="1">
    <location>
        <begin position="521"/>
        <end position="534"/>
    </location>
</feature>
<accession>A0A1I8F614</accession>
<feature type="region of interest" description="Disordered" evidence="1">
    <location>
        <begin position="36"/>
        <end position="73"/>
    </location>
</feature>